<evidence type="ECO:0000313" key="3">
    <source>
        <dbReference type="Proteomes" id="UP000650224"/>
    </source>
</evidence>
<keyword evidence="1" id="KW-0472">Membrane</keyword>
<dbReference type="EMBL" id="JACSPR010000003">
    <property type="protein sequence ID" value="MBD8029980.1"/>
    <property type="molecule type" value="Genomic_DNA"/>
</dbReference>
<gene>
    <name evidence="2" type="ORF">H9627_06530</name>
</gene>
<sequence length="317" mass="34387">MIKPNGIRLIPAVLIAGLTLVFFAVVLHAALIARVHHQARVDVQSTVRDFVQFSGSQEADSAHSLLAEFIEQHPISTDEALVGITPGQLIQSDWAEQPLDYGDALVVAATDNPEAAGVVEKTEGPIYWASVEIEATDSSLLIARFTGMDIRHTQRLIRMVVSLVVAGVTVVGMLWWFFPKAQRTPQLVEGNVSMVGKSIGEHSGLELSLPSDPRVILRVDVSALGTALKAAADFCRGTAAGMSIRDRTVTLWLHSPDTQLTSHQLNTTFSAREMRPVLAASQQHGAVAWVESAPRSGCTIGIDLPIHQDRRNNAYQH</sequence>
<comment type="caution">
    <text evidence="2">The sequence shown here is derived from an EMBL/GenBank/DDBJ whole genome shotgun (WGS) entry which is preliminary data.</text>
</comment>
<keyword evidence="1" id="KW-0812">Transmembrane</keyword>
<feature type="transmembrane region" description="Helical" evidence="1">
    <location>
        <begin position="156"/>
        <end position="178"/>
    </location>
</feature>
<evidence type="ECO:0000313" key="2">
    <source>
        <dbReference type="EMBL" id="MBD8029980.1"/>
    </source>
</evidence>
<dbReference type="AlphaFoldDB" id="A0A8I0HJ03"/>
<organism evidence="2 3">
    <name type="scientific">Corynebacterium gallinarum</name>
    <dbReference type="NCBI Taxonomy" id="2762214"/>
    <lineage>
        <taxon>Bacteria</taxon>
        <taxon>Bacillati</taxon>
        <taxon>Actinomycetota</taxon>
        <taxon>Actinomycetes</taxon>
        <taxon>Mycobacteriales</taxon>
        <taxon>Corynebacteriaceae</taxon>
        <taxon>Corynebacterium</taxon>
    </lineage>
</organism>
<evidence type="ECO:0000256" key="1">
    <source>
        <dbReference type="SAM" id="Phobius"/>
    </source>
</evidence>
<name>A0A8I0HJ03_9CORY</name>
<keyword evidence="3" id="KW-1185">Reference proteome</keyword>
<keyword evidence="1" id="KW-1133">Transmembrane helix</keyword>
<accession>A0A8I0HJ03</accession>
<feature type="transmembrane region" description="Helical" evidence="1">
    <location>
        <begin position="12"/>
        <end position="33"/>
    </location>
</feature>
<reference evidence="2 3" key="1">
    <citation type="submission" date="2020-08" db="EMBL/GenBank/DDBJ databases">
        <title>A Genomic Blueprint of the Chicken Gut Microbiome.</title>
        <authorList>
            <person name="Gilroy R."/>
            <person name="Ravi A."/>
            <person name="Getino M."/>
            <person name="Pursley I."/>
            <person name="Horton D.L."/>
            <person name="Alikhan N.-F."/>
            <person name="Baker D."/>
            <person name="Gharbi K."/>
            <person name="Hall N."/>
            <person name="Watson M."/>
            <person name="Adriaenssens E.M."/>
            <person name="Foster-Nyarko E."/>
            <person name="Jarju S."/>
            <person name="Secka A."/>
            <person name="Antonio M."/>
            <person name="Oren A."/>
            <person name="Chaudhuri R."/>
            <person name="La Ragione R.M."/>
            <person name="Hildebrand F."/>
            <person name="Pallen M.J."/>
        </authorList>
    </citation>
    <scope>NUCLEOTIDE SEQUENCE [LARGE SCALE GENOMIC DNA]</scope>
    <source>
        <strain evidence="2 3">Sa1YVA5</strain>
    </source>
</reference>
<protein>
    <submittedName>
        <fullName evidence="2">Uncharacterized protein</fullName>
    </submittedName>
</protein>
<proteinExistence type="predicted"/>
<dbReference type="Proteomes" id="UP000650224">
    <property type="component" value="Unassembled WGS sequence"/>
</dbReference>